<gene>
    <name evidence="1" type="ORF">NQ176_g5056</name>
</gene>
<organism evidence="1 2">
    <name type="scientific">Zarea fungicola</name>
    <dbReference type="NCBI Taxonomy" id="93591"/>
    <lineage>
        <taxon>Eukaryota</taxon>
        <taxon>Fungi</taxon>
        <taxon>Dikarya</taxon>
        <taxon>Ascomycota</taxon>
        <taxon>Pezizomycotina</taxon>
        <taxon>Sordariomycetes</taxon>
        <taxon>Hypocreomycetidae</taxon>
        <taxon>Hypocreales</taxon>
        <taxon>Cordycipitaceae</taxon>
        <taxon>Zarea</taxon>
    </lineage>
</organism>
<evidence type="ECO:0000313" key="1">
    <source>
        <dbReference type="EMBL" id="KAJ2976248.1"/>
    </source>
</evidence>
<dbReference type="Proteomes" id="UP001143910">
    <property type="component" value="Unassembled WGS sequence"/>
</dbReference>
<dbReference type="EMBL" id="JANJQO010000604">
    <property type="protein sequence ID" value="KAJ2976248.1"/>
    <property type="molecule type" value="Genomic_DNA"/>
</dbReference>
<name>A0ACC1NCT7_9HYPO</name>
<protein>
    <submittedName>
        <fullName evidence="1">Uncharacterized protein</fullName>
    </submittedName>
</protein>
<reference evidence="1" key="1">
    <citation type="submission" date="2022-08" db="EMBL/GenBank/DDBJ databases">
        <title>Genome Sequence of Lecanicillium fungicola.</title>
        <authorList>
            <person name="Buettner E."/>
        </authorList>
    </citation>
    <scope>NUCLEOTIDE SEQUENCE</scope>
    <source>
        <strain evidence="1">Babe33</strain>
    </source>
</reference>
<proteinExistence type="predicted"/>
<accession>A0ACC1NCT7</accession>
<evidence type="ECO:0000313" key="2">
    <source>
        <dbReference type="Proteomes" id="UP001143910"/>
    </source>
</evidence>
<sequence length="136" mass="15274">MTRSDWWCPQSMAYGFQGFSYPLENGDCSAWENSVDAMDQDFQRMKQDFGATIVRMYYPGCTQASVFTNAMEAAARNNMGIILQVNTFFGADQWRDSQQAIYDAVGSSTIASYVVHSVEFGSEPRAQQLGYPRGDQ</sequence>
<comment type="caution">
    <text evidence="1">The sequence shown here is derived from an EMBL/GenBank/DDBJ whole genome shotgun (WGS) entry which is preliminary data.</text>
</comment>
<keyword evidence="2" id="KW-1185">Reference proteome</keyword>